<dbReference type="PANTHER" id="PTHR37610:SF101">
    <property type="entry name" value="(RAPE) HYPOTHETICAL PROTEIN"/>
    <property type="match status" value="1"/>
</dbReference>
<dbReference type="Proteomes" id="UP000242715">
    <property type="component" value="Unassembled WGS sequence"/>
</dbReference>
<sequence>MASELGSDGKKSAERPEVVRKTPSPYDLNSNDNPGSIIPQVQLRGENYDEWAKTMRTSLRARRKWGFVEGTIKKPEESSPEMEDWWTVQSMVVSWILNTIETSLRSTISYMENAKELWDDIKERLSVANGPRIQQLKSELAECKQEGMSMANYYGKLKALWDELGNYQQIPTCTCEGCKCNIKAKLVKQREEEKVHQFLMGLDDVLYGTTRSSLLATDPLPPLNRVYATLVQEERVKAVSRTKEERTKIVGLAVQTDKREAPRALLNFIALVEKQNERQVKMIRSDNGTEFTCLRTQFNERGIMFQTSCTGTPQQNGRVERKHRHILNVARALRFQGNLPISFLGECILTAEYLINRTPTPLLNGKCPYEVLNGKPPTYEHLRVFGSLCYAHNQGRKGDKFASRSRKCVFVGYPHGKKGWKLFDLDTNTYFVSRDVDFFEAEFPFGQEPVISSSELTTPMIDGEVIVNDENVDMEEIISAELPREESHDDVRGGKNLETEQAITNEENEEQLGRDKRTKIPSVKLRDCVTNTVQISKSPSNSSSTSQHQSKVRYPIAHYTNCEKFSLQHRKFLAAVTADREPMSFAEAMKDSR</sequence>
<dbReference type="InterPro" id="IPR057670">
    <property type="entry name" value="SH3_retrovirus"/>
</dbReference>
<dbReference type="GO" id="GO:0015074">
    <property type="term" value="P:DNA integration"/>
    <property type="evidence" value="ECO:0007669"/>
    <property type="project" value="InterPro"/>
</dbReference>
<protein>
    <recommendedName>
        <fullName evidence="2">Integrase catalytic domain-containing protein</fullName>
    </recommendedName>
</protein>
<dbReference type="InterPro" id="IPR001584">
    <property type="entry name" value="Integrase_cat-core"/>
</dbReference>
<evidence type="ECO:0000259" key="2">
    <source>
        <dbReference type="PROSITE" id="PS50994"/>
    </source>
</evidence>
<dbReference type="PROSITE" id="PS50994">
    <property type="entry name" value="INTEGRASE"/>
    <property type="match status" value="1"/>
</dbReference>
<feature type="region of interest" description="Disordered" evidence="1">
    <location>
        <begin position="1"/>
        <end position="39"/>
    </location>
</feature>
<dbReference type="Gene3D" id="3.30.420.10">
    <property type="entry name" value="Ribonuclease H-like superfamily/Ribonuclease H"/>
    <property type="match status" value="1"/>
</dbReference>
<reference evidence="4" key="1">
    <citation type="journal article" date="2017" name="Front. Plant Sci.">
        <title>Climate Clever Clovers: New Paradigm to Reduce the Environmental Footprint of Ruminants by Breeding Low Methanogenic Forages Utilizing Haplotype Variation.</title>
        <authorList>
            <person name="Kaur P."/>
            <person name="Appels R."/>
            <person name="Bayer P.E."/>
            <person name="Keeble-Gagnere G."/>
            <person name="Wang J."/>
            <person name="Hirakawa H."/>
            <person name="Shirasawa K."/>
            <person name="Vercoe P."/>
            <person name="Stefanova K."/>
            <person name="Durmic Z."/>
            <person name="Nichols P."/>
            <person name="Revell C."/>
            <person name="Isobe S.N."/>
            <person name="Edwards D."/>
            <person name="Erskine W."/>
        </authorList>
    </citation>
    <scope>NUCLEOTIDE SEQUENCE [LARGE SCALE GENOMIC DNA]</scope>
    <source>
        <strain evidence="4">cv. Daliak</strain>
    </source>
</reference>
<dbReference type="InterPro" id="IPR029472">
    <property type="entry name" value="Copia-like_N"/>
</dbReference>
<dbReference type="PANTHER" id="PTHR37610">
    <property type="entry name" value="CCHC-TYPE DOMAIN-CONTAINING PROTEIN"/>
    <property type="match status" value="1"/>
</dbReference>
<name>A0A2Z6PPB8_TRISU</name>
<feature type="compositionally biased region" description="Basic and acidic residues" evidence="1">
    <location>
        <begin position="7"/>
        <end position="20"/>
    </location>
</feature>
<dbReference type="EMBL" id="DF974468">
    <property type="protein sequence ID" value="GAU48759.1"/>
    <property type="molecule type" value="Genomic_DNA"/>
</dbReference>
<dbReference type="OrthoDB" id="1750639at2759"/>
<keyword evidence="4" id="KW-1185">Reference proteome</keyword>
<dbReference type="Pfam" id="PF25597">
    <property type="entry name" value="SH3_retrovirus"/>
    <property type="match status" value="1"/>
</dbReference>
<dbReference type="AlphaFoldDB" id="A0A2Z6PPB8"/>
<organism evidence="3 4">
    <name type="scientific">Trifolium subterraneum</name>
    <name type="common">Subterranean clover</name>
    <dbReference type="NCBI Taxonomy" id="3900"/>
    <lineage>
        <taxon>Eukaryota</taxon>
        <taxon>Viridiplantae</taxon>
        <taxon>Streptophyta</taxon>
        <taxon>Embryophyta</taxon>
        <taxon>Tracheophyta</taxon>
        <taxon>Spermatophyta</taxon>
        <taxon>Magnoliopsida</taxon>
        <taxon>eudicotyledons</taxon>
        <taxon>Gunneridae</taxon>
        <taxon>Pentapetalae</taxon>
        <taxon>rosids</taxon>
        <taxon>fabids</taxon>
        <taxon>Fabales</taxon>
        <taxon>Fabaceae</taxon>
        <taxon>Papilionoideae</taxon>
        <taxon>50 kb inversion clade</taxon>
        <taxon>NPAAA clade</taxon>
        <taxon>Hologalegina</taxon>
        <taxon>IRL clade</taxon>
        <taxon>Trifolieae</taxon>
        <taxon>Trifolium</taxon>
    </lineage>
</organism>
<gene>
    <name evidence="3" type="ORF">TSUD_281100</name>
</gene>
<dbReference type="InterPro" id="IPR005162">
    <property type="entry name" value="Retrotrans_gag_dom"/>
</dbReference>
<dbReference type="Pfam" id="PF14244">
    <property type="entry name" value="Retrotran_gag_3"/>
    <property type="match status" value="1"/>
</dbReference>
<dbReference type="InterPro" id="IPR012337">
    <property type="entry name" value="RNaseH-like_sf"/>
</dbReference>
<dbReference type="SUPFAM" id="SSF53098">
    <property type="entry name" value="Ribonuclease H-like"/>
    <property type="match status" value="1"/>
</dbReference>
<proteinExistence type="predicted"/>
<dbReference type="InterPro" id="IPR036397">
    <property type="entry name" value="RNaseH_sf"/>
</dbReference>
<evidence type="ECO:0000313" key="3">
    <source>
        <dbReference type="EMBL" id="GAU48759.1"/>
    </source>
</evidence>
<feature type="domain" description="Integrase catalytic" evidence="2">
    <location>
        <begin position="218"/>
        <end position="376"/>
    </location>
</feature>
<evidence type="ECO:0000313" key="4">
    <source>
        <dbReference type="Proteomes" id="UP000242715"/>
    </source>
</evidence>
<accession>A0A2Z6PPB8</accession>
<dbReference type="Pfam" id="PF03732">
    <property type="entry name" value="Retrotrans_gag"/>
    <property type="match status" value="1"/>
</dbReference>
<evidence type="ECO:0000256" key="1">
    <source>
        <dbReference type="SAM" id="MobiDB-lite"/>
    </source>
</evidence>
<dbReference type="GO" id="GO:0003676">
    <property type="term" value="F:nucleic acid binding"/>
    <property type="evidence" value="ECO:0007669"/>
    <property type="project" value="InterPro"/>
</dbReference>